<dbReference type="RefSeq" id="WP_311333479.1">
    <property type="nucleotide sequence ID" value="NZ_JAVRHZ010000007.1"/>
</dbReference>
<keyword evidence="1" id="KW-0732">Signal</keyword>
<dbReference type="SUPFAM" id="SSF63825">
    <property type="entry name" value="YWTD domain"/>
    <property type="match status" value="1"/>
</dbReference>
<sequence>MKTTIIYLAIFVFGCFQITAQKRPLSQLLSELEKNHSGAISDVFNQEEVQLLQQHFSKKRVSTPQKSLNTEFLATENQSNQFGHFNQNSPQTFNFIAPSGAADFEGAAVNDPANPGSVFLIDNAGNAYYIDTTTGAYLSLGIVNAPAGESFTGLEYNPDTGDMYGISTDGAGSSTLSLIDPGTLQVTVIGDTGLVLPIAIAFNILGNCFIQDIDTDILYRINLVTAAAVALGSIGFDADFGQGMALGQDGNIYMSAFNADSFQSELRSVNTDTGMTTLVAPIGSDSPGGLLQFAWMSGDFDPTTLSVSETDFNGFTMYPNPVSDRLFIKSKSEIERYSIYDVTGKLLTTQNFSSNIDVSNLEVGVYLLRMETIDGYSSTKKFTKK</sequence>
<organism evidence="3 4">
    <name type="scientific">Patiriisocius hiemis</name>
    <dbReference type="NCBI Taxonomy" id="3075604"/>
    <lineage>
        <taxon>Bacteria</taxon>
        <taxon>Pseudomonadati</taxon>
        <taxon>Bacteroidota</taxon>
        <taxon>Flavobacteriia</taxon>
        <taxon>Flavobacteriales</taxon>
        <taxon>Flavobacteriaceae</taxon>
        <taxon>Patiriisocius</taxon>
    </lineage>
</organism>
<dbReference type="EMBL" id="JAVRHZ010000007">
    <property type="protein sequence ID" value="MDT0556528.1"/>
    <property type="molecule type" value="Genomic_DNA"/>
</dbReference>
<dbReference type="Proteomes" id="UP001254488">
    <property type="component" value="Unassembled WGS sequence"/>
</dbReference>
<comment type="caution">
    <text evidence="3">The sequence shown here is derived from an EMBL/GenBank/DDBJ whole genome shotgun (WGS) entry which is preliminary data.</text>
</comment>
<dbReference type="Gene3D" id="2.120.10.30">
    <property type="entry name" value="TolB, C-terminal domain"/>
    <property type="match status" value="1"/>
</dbReference>
<feature type="domain" description="Secretion system C-terminal sorting" evidence="2">
    <location>
        <begin position="317"/>
        <end position="382"/>
    </location>
</feature>
<dbReference type="InterPro" id="IPR026444">
    <property type="entry name" value="Secre_tail"/>
</dbReference>
<dbReference type="NCBIfam" id="TIGR04183">
    <property type="entry name" value="Por_Secre_tail"/>
    <property type="match status" value="1"/>
</dbReference>
<reference evidence="3 4" key="1">
    <citation type="submission" date="2023-09" db="EMBL/GenBank/DDBJ databases">
        <authorList>
            <person name="Rey-Velasco X."/>
        </authorList>
    </citation>
    <scope>NUCLEOTIDE SEQUENCE [LARGE SCALE GENOMIC DNA]</scope>
    <source>
        <strain evidence="3 4">W242</strain>
    </source>
</reference>
<dbReference type="Pfam" id="PF18962">
    <property type="entry name" value="Por_Secre_tail"/>
    <property type="match status" value="1"/>
</dbReference>
<evidence type="ECO:0000313" key="4">
    <source>
        <dbReference type="Proteomes" id="UP001254488"/>
    </source>
</evidence>
<dbReference type="InterPro" id="IPR011042">
    <property type="entry name" value="6-blade_b-propeller_TolB-like"/>
</dbReference>
<evidence type="ECO:0000259" key="2">
    <source>
        <dbReference type="Pfam" id="PF18962"/>
    </source>
</evidence>
<gene>
    <name evidence="3" type="ORF">RM538_10960</name>
</gene>
<evidence type="ECO:0000256" key="1">
    <source>
        <dbReference type="ARBA" id="ARBA00022729"/>
    </source>
</evidence>
<name>A0ABU2YHH8_9FLAO</name>
<keyword evidence="4" id="KW-1185">Reference proteome</keyword>
<evidence type="ECO:0000313" key="3">
    <source>
        <dbReference type="EMBL" id="MDT0556528.1"/>
    </source>
</evidence>
<proteinExistence type="predicted"/>
<dbReference type="PROSITE" id="PS51257">
    <property type="entry name" value="PROKAR_LIPOPROTEIN"/>
    <property type="match status" value="1"/>
</dbReference>
<protein>
    <submittedName>
        <fullName evidence="3">T9SS type A sorting domain-containing protein</fullName>
    </submittedName>
</protein>
<accession>A0ABU2YHH8</accession>